<sequence>MMGLPKKLTAAQFSLIMISLIFATFVVMVVAMFTCDAGRVGDFGGAGITVILFEMVILGIGAAELESF</sequence>
<name>A0A7T3TKL7_9CAUD</name>
<feature type="transmembrane region" description="Helical" evidence="1">
    <location>
        <begin position="45"/>
        <end position="65"/>
    </location>
</feature>
<feature type="transmembrane region" description="Helical" evidence="1">
    <location>
        <begin position="12"/>
        <end position="33"/>
    </location>
</feature>
<dbReference type="Proteomes" id="UP000595300">
    <property type="component" value="Genome"/>
</dbReference>
<evidence type="ECO:0000256" key="1">
    <source>
        <dbReference type="SAM" id="Phobius"/>
    </source>
</evidence>
<evidence type="ECO:0000313" key="2">
    <source>
        <dbReference type="EMBL" id="QPX74681.1"/>
    </source>
</evidence>
<keyword evidence="1" id="KW-0472">Membrane</keyword>
<dbReference type="EMBL" id="MW021759">
    <property type="protein sequence ID" value="QPX74681.1"/>
    <property type="molecule type" value="Genomic_DNA"/>
</dbReference>
<proteinExistence type="predicted"/>
<keyword evidence="1" id="KW-0812">Transmembrane</keyword>
<accession>A0A7T3TKL7</accession>
<organism evidence="2 3">
    <name type="scientific">Serratia phage vB_SmaM_Hera</name>
    <dbReference type="NCBI Taxonomy" id="2777369"/>
    <lineage>
        <taxon>Viruses</taxon>
        <taxon>Duplodnaviria</taxon>
        <taxon>Heunggongvirae</taxon>
        <taxon>Uroviricota</taxon>
        <taxon>Caudoviricetes</taxon>
        <taxon>Lindbergviridae</taxon>
        <taxon>Myosmarvirus</taxon>
        <taxon>Myosmarvirus MTx</taxon>
    </lineage>
</organism>
<reference evidence="2 3" key="1">
    <citation type="submission" date="2020-09" db="EMBL/GenBank/DDBJ databases">
        <authorList>
            <person name="Moe H.M.M."/>
            <person name="Stoker T."/>
            <person name="Evans S."/>
            <person name="Hymas C."/>
            <person name="Flor S."/>
            <person name="Gleave A."/>
            <person name="Carr E."/>
            <person name="Breakwell D.P."/>
            <person name="Grose J.H."/>
        </authorList>
    </citation>
    <scope>NUCLEOTIDE SEQUENCE [LARGE SCALE GENOMIC DNA]</scope>
</reference>
<keyword evidence="1" id="KW-1133">Transmembrane helix</keyword>
<evidence type="ECO:0000313" key="3">
    <source>
        <dbReference type="Proteomes" id="UP000595300"/>
    </source>
</evidence>
<protein>
    <submittedName>
        <fullName evidence="2">Uncharacterized protein</fullName>
    </submittedName>
</protein>